<dbReference type="InterPro" id="IPR004838">
    <property type="entry name" value="NHTrfase_class1_PyrdxlP-BS"/>
</dbReference>
<comment type="similarity">
    <text evidence="1">Belongs to the class-I pyridoxal-phosphate-dependent aminotransferase family.</text>
</comment>
<evidence type="ECO:0000256" key="2">
    <source>
        <dbReference type="ARBA" id="ARBA00022898"/>
    </source>
</evidence>
<dbReference type="InterPro" id="IPR015421">
    <property type="entry name" value="PyrdxlP-dep_Trfase_major"/>
</dbReference>
<feature type="region of interest" description="Disordered" evidence="3">
    <location>
        <begin position="220"/>
        <end position="254"/>
    </location>
</feature>
<dbReference type="Gene3D" id="3.40.640.10">
    <property type="entry name" value="Type I PLP-dependent aspartate aminotransferase-like (Major domain)"/>
    <property type="match status" value="1"/>
</dbReference>
<dbReference type="Proteomes" id="UP001642501">
    <property type="component" value="Unassembled WGS sequence"/>
</dbReference>
<dbReference type="InterPro" id="IPR004839">
    <property type="entry name" value="Aminotransferase_I/II_large"/>
</dbReference>
<sequence length="445" mass="48699">MVKIEPFAVEQWMDTYETTPGVLNIAETCAASVSIADLAALAVPTVIDGTTVIPSADPLSALATTRLTYGAIRGSSTLRKQVAALFDAGKDENVTPLPADNVIITQGAIAANFLLFYTLLGPGDHAVCVYPTYQQLYDVPKSLGAEVSLWMLKKEDQYVPDVTELEGLVRPNTKLIIINNPNNPMGIPIPRHVLEDIIRFAQQRGIFILSDEVYLPLAHGGTRAPNPDQDEVGMFGEASHSSLQTSTPPPTPPPPSILTLGYDKVIATGSMSKAFALAGLRLGWVASRDPAMIKALLAARDYTTICVSQLDDGMARYALSDAVRQPLLRRNIELARRNIRHLARFVRKWENKGRVRCDWISPTAGTTAFVQFSTVCDDEVVRPIDDVEFCLEVLGTTQVLMVPGSRCFGHGERFRGYVRIGYVNETAVLIEALSKLDRYLENNLA</sequence>
<keyword evidence="2" id="KW-0663">Pyridoxal phosphate</keyword>
<organism evidence="5 6">
    <name type="scientific">Sporothrix epigloea</name>
    <dbReference type="NCBI Taxonomy" id="1892477"/>
    <lineage>
        <taxon>Eukaryota</taxon>
        <taxon>Fungi</taxon>
        <taxon>Dikarya</taxon>
        <taxon>Ascomycota</taxon>
        <taxon>Pezizomycotina</taxon>
        <taxon>Sordariomycetes</taxon>
        <taxon>Sordariomycetidae</taxon>
        <taxon>Ophiostomatales</taxon>
        <taxon>Ophiostomataceae</taxon>
        <taxon>Sporothrix</taxon>
    </lineage>
</organism>
<dbReference type="SUPFAM" id="SSF53383">
    <property type="entry name" value="PLP-dependent transferases"/>
    <property type="match status" value="1"/>
</dbReference>
<evidence type="ECO:0000256" key="1">
    <source>
        <dbReference type="ARBA" id="ARBA00007441"/>
    </source>
</evidence>
<dbReference type="PROSITE" id="PS00105">
    <property type="entry name" value="AA_TRANSFER_CLASS_1"/>
    <property type="match status" value="1"/>
</dbReference>
<protein>
    <recommendedName>
        <fullName evidence="4">Aminotransferase class I/classII large domain-containing protein</fullName>
    </recommendedName>
</protein>
<accession>A0ABP0DMP0</accession>
<proteinExistence type="inferred from homology"/>
<evidence type="ECO:0000313" key="6">
    <source>
        <dbReference type="Proteomes" id="UP001642501"/>
    </source>
</evidence>
<dbReference type="PANTHER" id="PTHR43510">
    <property type="entry name" value="AMINOTRANSFERASE FUNCTION, HYPOTHETICAL (EUROFUNG)"/>
    <property type="match status" value="1"/>
</dbReference>
<dbReference type="InterPro" id="IPR015424">
    <property type="entry name" value="PyrdxlP-dep_Trfase"/>
</dbReference>
<feature type="domain" description="Aminotransferase class I/classII large" evidence="4">
    <location>
        <begin position="62"/>
        <end position="422"/>
    </location>
</feature>
<evidence type="ECO:0000313" key="5">
    <source>
        <dbReference type="EMBL" id="CAK7269544.1"/>
    </source>
</evidence>
<evidence type="ECO:0000256" key="3">
    <source>
        <dbReference type="SAM" id="MobiDB-lite"/>
    </source>
</evidence>
<comment type="caution">
    <text evidence="5">The sequence shown here is derived from an EMBL/GenBank/DDBJ whole genome shotgun (WGS) entry which is preliminary data.</text>
</comment>
<dbReference type="CDD" id="cd00609">
    <property type="entry name" value="AAT_like"/>
    <property type="match status" value="1"/>
</dbReference>
<gene>
    <name evidence="5" type="ORF">SEPCBS57363_003656</name>
</gene>
<reference evidence="5 6" key="1">
    <citation type="submission" date="2024-01" db="EMBL/GenBank/DDBJ databases">
        <authorList>
            <person name="Allen C."/>
            <person name="Tagirdzhanova G."/>
        </authorList>
    </citation>
    <scope>NUCLEOTIDE SEQUENCE [LARGE SCALE GENOMIC DNA]</scope>
    <source>
        <strain evidence="5 6">CBS 573.63</strain>
    </source>
</reference>
<dbReference type="Gene3D" id="3.90.1150.10">
    <property type="entry name" value="Aspartate Aminotransferase, domain 1"/>
    <property type="match status" value="1"/>
</dbReference>
<evidence type="ECO:0000259" key="4">
    <source>
        <dbReference type="Pfam" id="PF00155"/>
    </source>
</evidence>
<name>A0ABP0DMP0_9PEZI</name>
<dbReference type="InterPro" id="IPR015422">
    <property type="entry name" value="PyrdxlP-dep_Trfase_small"/>
</dbReference>
<dbReference type="Pfam" id="PF00155">
    <property type="entry name" value="Aminotran_1_2"/>
    <property type="match status" value="1"/>
</dbReference>
<dbReference type="EMBL" id="CAWUOM010000060">
    <property type="protein sequence ID" value="CAK7269544.1"/>
    <property type="molecule type" value="Genomic_DNA"/>
</dbReference>
<keyword evidence="6" id="KW-1185">Reference proteome</keyword>
<dbReference type="PANTHER" id="PTHR43510:SF1">
    <property type="entry name" value="AMINOTRANSFERASE FUNCTION, HYPOTHETICAL (EUROFUNG)"/>
    <property type="match status" value="1"/>
</dbReference>